<feature type="domain" description="HNH nuclease" evidence="2">
    <location>
        <begin position="14"/>
        <end position="68"/>
    </location>
</feature>
<feature type="compositionally biased region" description="Basic and acidic residues" evidence="1">
    <location>
        <begin position="152"/>
        <end position="172"/>
    </location>
</feature>
<evidence type="ECO:0000313" key="3">
    <source>
        <dbReference type="EMBL" id="KKZ72799.1"/>
    </source>
</evidence>
<dbReference type="GO" id="GO:0004519">
    <property type="term" value="F:endonuclease activity"/>
    <property type="evidence" value="ECO:0007669"/>
    <property type="project" value="InterPro"/>
</dbReference>
<feature type="region of interest" description="Disordered" evidence="1">
    <location>
        <begin position="143"/>
        <end position="190"/>
    </location>
</feature>
<dbReference type="Pfam" id="PF01844">
    <property type="entry name" value="HNH"/>
    <property type="match status" value="1"/>
</dbReference>
<dbReference type="GO" id="GO:0008270">
    <property type="term" value="F:zinc ion binding"/>
    <property type="evidence" value="ECO:0007669"/>
    <property type="project" value="InterPro"/>
</dbReference>
<dbReference type="InterPro" id="IPR002711">
    <property type="entry name" value="HNH"/>
</dbReference>
<dbReference type="GO" id="GO:0003676">
    <property type="term" value="F:nucleic acid binding"/>
    <property type="evidence" value="ECO:0007669"/>
    <property type="project" value="InterPro"/>
</dbReference>
<protein>
    <recommendedName>
        <fullName evidence="2">HNH nuclease domain-containing protein</fullName>
    </recommendedName>
</protein>
<comment type="caution">
    <text evidence="3">The sequence shown here is derived from an EMBL/GenBank/DDBJ whole genome shotgun (WGS) entry which is preliminary data.</text>
</comment>
<keyword evidence="4" id="KW-1185">Reference proteome</keyword>
<proteinExistence type="predicted"/>
<dbReference type="PANTHER" id="PTHR33877:SF2">
    <property type="entry name" value="OS07G0170200 PROTEIN"/>
    <property type="match status" value="1"/>
</dbReference>
<sequence>MHARPQLNSARRRSRKAQIAARDGWRCAYCRHRFRDLREATMDHVVPISLYRTWSVSALVLACLPCNRAKADRLFLSLALLLVWSADPTFTGVQPTNGPTGRAFTADGSAFTGPDRSADSDPIRLRPEEVDWLMLARLVHARSTTARSTPDQTKHQKSEQRGVRVGRLDSHRRTARMNTCERSTDRGVSA</sequence>
<dbReference type="PANTHER" id="PTHR33877">
    <property type="entry name" value="SLL1193 PROTEIN"/>
    <property type="match status" value="1"/>
</dbReference>
<dbReference type="InterPro" id="IPR003615">
    <property type="entry name" value="HNH_nuc"/>
</dbReference>
<dbReference type="CDD" id="cd00085">
    <property type="entry name" value="HNHc"/>
    <property type="match status" value="1"/>
</dbReference>
<dbReference type="AlphaFoldDB" id="A0A2P2GPK1"/>
<evidence type="ECO:0000256" key="1">
    <source>
        <dbReference type="SAM" id="MobiDB-lite"/>
    </source>
</evidence>
<accession>A0A2P2GPK1</accession>
<dbReference type="SMART" id="SM00507">
    <property type="entry name" value="HNHc"/>
    <property type="match status" value="1"/>
</dbReference>
<organism evidence="3 4">
    <name type="scientific">Streptomyces showdoensis</name>
    <dbReference type="NCBI Taxonomy" id="68268"/>
    <lineage>
        <taxon>Bacteria</taxon>
        <taxon>Bacillati</taxon>
        <taxon>Actinomycetota</taxon>
        <taxon>Actinomycetes</taxon>
        <taxon>Kitasatosporales</taxon>
        <taxon>Streptomycetaceae</taxon>
        <taxon>Streptomyces</taxon>
    </lineage>
</organism>
<gene>
    <name evidence="3" type="ORF">VO63_16700</name>
</gene>
<dbReference type="Proteomes" id="UP000265325">
    <property type="component" value="Unassembled WGS sequence"/>
</dbReference>
<dbReference type="EMBL" id="LAQS01000023">
    <property type="protein sequence ID" value="KKZ72799.1"/>
    <property type="molecule type" value="Genomic_DNA"/>
</dbReference>
<evidence type="ECO:0000313" key="4">
    <source>
        <dbReference type="Proteomes" id="UP000265325"/>
    </source>
</evidence>
<dbReference type="Gene3D" id="1.10.30.50">
    <property type="match status" value="1"/>
</dbReference>
<dbReference type="InterPro" id="IPR052892">
    <property type="entry name" value="NA-targeting_endonuclease"/>
</dbReference>
<evidence type="ECO:0000259" key="2">
    <source>
        <dbReference type="SMART" id="SM00507"/>
    </source>
</evidence>
<reference evidence="3 4" key="1">
    <citation type="submission" date="2015-05" db="EMBL/GenBank/DDBJ databases">
        <title>Draft Genome assembly of Streptomyces showdoensis.</title>
        <authorList>
            <person name="Thapa K.K."/>
            <person name="Metsa-Ketela M."/>
        </authorList>
    </citation>
    <scope>NUCLEOTIDE SEQUENCE [LARGE SCALE GENOMIC DNA]</scope>
    <source>
        <strain evidence="3 4">ATCC 15227</strain>
    </source>
</reference>
<name>A0A2P2GPK1_STREW</name>